<dbReference type="SUPFAM" id="SSF55874">
    <property type="entry name" value="ATPase domain of HSP90 chaperone/DNA topoisomerase II/histidine kinase"/>
    <property type="match status" value="1"/>
</dbReference>
<reference evidence="10" key="1">
    <citation type="submission" date="2023-06" db="EMBL/GenBank/DDBJ databases">
        <title>Identification and characterization of horizontal gene transfer across gut microbiota members of farm animals based on homology search.</title>
        <authorList>
            <person name="Schwarzerova J."/>
            <person name="Nykrynova M."/>
            <person name="Jureckova K."/>
            <person name="Cejkova D."/>
            <person name="Rychlik I."/>
        </authorList>
    </citation>
    <scope>NUCLEOTIDE SEQUENCE</scope>
    <source>
        <strain evidence="10">ET39</strain>
    </source>
</reference>
<evidence type="ECO:0000256" key="1">
    <source>
        <dbReference type="ARBA" id="ARBA00000085"/>
    </source>
</evidence>
<feature type="coiled-coil region" evidence="8">
    <location>
        <begin position="54"/>
        <end position="84"/>
    </location>
</feature>
<comment type="catalytic activity">
    <reaction evidence="1">
        <text>ATP + protein L-histidine = ADP + protein N-phospho-L-histidine.</text>
        <dbReference type="EC" id="2.7.13.3"/>
    </reaction>
</comment>
<evidence type="ECO:0000256" key="4">
    <source>
        <dbReference type="ARBA" id="ARBA00022553"/>
    </source>
</evidence>
<comment type="subcellular location">
    <subcellularLocation>
        <location evidence="2">Membrane</location>
    </subcellularLocation>
</comment>
<evidence type="ECO:0000256" key="7">
    <source>
        <dbReference type="ARBA" id="ARBA00023012"/>
    </source>
</evidence>
<dbReference type="Pfam" id="PF02518">
    <property type="entry name" value="HATPase_c"/>
    <property type="match status" value="1"/>
</dbReference>
<dbReference type="InterPro" id="IPR036097">
    <property type="entry name" value="HisK_dim/P_sf"/>
</dbReference>
<name>A0ABT7UCN3_9FIRM</name>
<evidence type="ECO:0000256" key="3">
    <source>
        <dbReference type="ARBA" id="ARBA00012438"/>
    </source>
</evidence>
<dbReference type="Proteomes" id="UP001529340">
    <property type="component" value="Unassembled WGS sequence"/>
</dbReference>
<evidence type="ECO:0000256" key="2">
    <source>
        <dbReference type="ARBA" id="ARBA00004370"/>
    </source>
</evidence>
<dbReference type="SUPFAM" id="SSF47384">
    <property type="entry name" value="Homodimeric domain of signal transducing histidine kinase"/>
    <property type="match status" value="1"/>
</dbReference>
<dbReference type="InterPro" id="IPR036890">
    <property type="entry name" value="HATPase_C_sf"/>
</dbReference>
<dbReference type="SMART" id="SM00388">
    <property type="entry name" value="HisKA"/>
    <property type="match status" value="1"/>
</dbReference>
<protein>
    <recommendedName>
        <fullName evidence="3">histidine kinase</fullName>
        <ecNumber evidence="3">2.7.13.3</ecNumber>
    </recommendedName>
</protein>
<evidence type="ECO:0000256" key="6">
    <source>
        <dbReference type="ARBA" id="ARBA00022777"/>
    </source>
</evidence>
<evidence type="ECO:0000313" key="10">
    <source>
        <dbReference type="EMBL" id="MDM8157369.1"/>
    </source>
</evidence>
<feature type="domain" description="Histidine kinase" evidence="9">
    <location>
        <begin position="88"/>
        <end position="296"/>
    </location>
</feature>
<keyword evidence="6 10" id="KW-0418">Kinase</keyword>
<dbReference type="Gene3D" id="1.10.287.130">
    <property type="match status" value="1"/>
</dbReference>
<dbReference type="SMART" id="SM00387">
    <property type="entry name" value="HATPase_c"/>
    <property type="match status" value="1"/>
</dbReference>
<keyword evidence="5" id="KW-0808">Transferase</keyword>
<evidence type="ECO:0000259" key="9">
    <source>
        <dbReference type="PROSITE" id="PS50109"/>
    </source>
</evidence>
<organism evidence="10 11">
    <name type="scientific">Amedibacillus dolichus</name>
    <dbReference type="NCBI Taxonomy" id="31971"/>
    <lineage>
        <taxon>Bacteria</taxon>
        <taxon>Bacillati</taxon>
        <taxon>Bacillota</taxon>
        <taxon>Erysipelotrichia</taxon>
        <taxon>Erysipelotrichales</taxon>
        <taxon>Erysipelotrichaceae</taxon>
        <taxon>Amedibacillus</taxon>
    </lineage>
</organism>
<dbReference type="InterPro" id="IPR008358">
    <property type="entry name" value="Sig_transdc_His_kin/Pase_MprB"/>
</dbReference>
<gene>
    <name evidence="10" type="ORF">QUV96_06940</name>
</gene>
<dbReference type="Pfam" id="PF00512">
    <property type="entry name" value="HisKA"/>
    <property type="match status" value="1"/>
</dbReference>
<dbReference type="PROSITE" id="PS50109">
    <property type="entry name" value="HIS_KIN"/>
    <property type="match status" value="1"/>
</dbReference>
<dbReference type="Gene3D" id="3.30.565.10">
    <property type="entry name" value="Histidine kinase-like ATPase, C-terminal domain"/>
    <property type="match status" value="1"/>
</dbReference>
<dbReference type="InterPro" id="IPR003594">
    <property type="entry name" value="HATPase_dom"/>
</dbReference>
<dbReference type="InterPro" id="IPR003661">
    <property type="entry name" value="HisK_dim/P_dom"/>
</dbReference>
<dbReference type="EC" id="2.7.13.3" evidence="3"/>
<dbReference type="CDD" id="cd00082">
    <property type="entry name" value="HisKA"/>
    <property type="match status" value="1"/>
</dbReference>
<comment type="caution">
    <text evidence="10">The sequence shown here is derived from an EMBL/GenBank/DDBJ whole genome shotgun (WGS) entry which is preliminary data.</text>
</comment>
<keyword evidence="4" id="KW-0597">Phosphoprotein</keyword>
<keyword evidence="11" id="KW-1185">Reference proteome</keyword>
<dbReference type="GO" id="GO:0016301">
    <property type="term" value="F:kinase activity"/>
    <property type="evidence" value="ECO:0007669"/>
    <property type="project" value="UniProtKB-KW"/>
</dbReference>
<dbReference type="InterPro" id="IPR050351">
    <property type="entry name" value="BphY/WalK/GraS-like"/>
</dbReference>
<dbReference type="CDD" id="cd00075">
    <property type="entry name" value="HATPase"/>
    <property type="match status" value="1"/>
</dbReference>
<evidence type="ECO:0000256" key="8">
    <source>
        <dbReference type="SAM" id="Coils"/>
    </source>
</evidence>
<evidence type="ECO:0000256" key="5">
    <source>
        <dbReference type="ARBA" id="ARBA00022679"/>
    </source>
</evidence>
<dbReference type="PANTHER" id="PTHR45453:SF1">
    <property type="entry name" value="PHOSPHATE REGULON SENSOR PROTEIN PHOR"/>
    <property type="match status" value="1"/>
</dbReference>
<dbReference type="EMBL" id="JAUDCG010000026">
    <property type="protein sequence ID" value="MDM8157369.1"/>
    <property type="molecule type" value="Genomic_DNA"/>
</dbReference>
<evidence type="ECO:0000313" key="11">
    <source>
        <dbReference type="Proteomes" id="UP001529340"/>
    </source>
</evidence>
<dbReference type="InterPro" id="IPR005467">
    <property type="entry name" value="His_kinase_dom"/>
</dbReference>
<sequence>MTVYCVIITIVALILLVLLIRLCLAVMSCEKQIRYIRREQTSMKLSRSFAFRPMDRIIDHFEQLRRESREMKRDQQRNQQQTKEMLAGISHDIRTPLTSISGYIEMLEHADAGEQQRYLHIITARLRDMEELLDTFFVYARLQASEEEIECRRQPIYPLLCESVLSYYAQLQEKGIAPQMICVDEQVQGVVEEASLRRIFQNLIVNVIRYGADPFTIQLYPQDDRLLCIFSNACIESFDVNAIFQRFYKGDAARNTKGSGLGMAIVKELCEQMDIEVQAEKREEQLTITLRIPMSAHSRTTSSMEAL</sequence>
<proteinExistence type="predicted"/>
<dbReference type="RefSeq" id="WP_289607828.1">
    <property type="nucleotide sequence ID" value="NZ_JAUDCG010000026.1"/>
</dbReference>
<accession>A0ABT7UCN3</accession>
<dbReference type="PRINTS" id="PR01780">
    <property type="entry name" value="LANTIREGPROT"/>
</dbReference>
<reference evidence="10" key="2">
    <citation type="submission" date="2023-06" db="EMBL/GenBank/DDBJ databases">
        <authorList>
            <person name="Zeman M."/>
            <person name="Kubasova T."/>
            <person name="Jahodarova E."/>
            <person name="Nykrynova M."/>
            <person name="Rychlik I."/>
        </authorList>
    </citation>
    <scope>NUCLEOTIDE SEQUENCE</scope>
    <source>
        <strain evidence="10">ET39</strain>
    </source>
</reference>
<dbReference type="PANTHER" id="PTHR45453">
    <property type="entry name" value="PHOSPHATE REGULON SENSOR PROTEIN PHOR"/>
    <property type="match status" value="1"/>
</dbReference>
<keyword evidence="7" id="KW-0902">Two-component regulatory system</keyword>
<keyword evidence="8" id="KW-0175">Coiled coil</keyword>